<reference evidence="1 2" key="1">
    <citation type="journal article" date="2019" name="ACS Chem. Biol.">
        <title>Identification and Mobilization of a Cryptic Antibiotic Biosynthesis Gene Locus from a Human-Pathogenic Nocardia Isolate.</title>
        <authorList>
            <person name="Herisse M."/>
            <person name="Ishida K."/>
            <person name="Porter J.L."/>
            <person name="Howden B."/>
            <person name="Hertweck C."/>
            <person name="Stinear T.P."/>
            <person name="Pidot S.J."/>
        </authorList>
    </citation>
    <scope>NUCLEOTIDE SEQUENCE [LARGE SCALE GENOMIC DNA]</scope>
    <source>
        <strain evidence="1 2">AUSMDU00012717</strain>
    </source>
</reference>
<dbReference type="AlphaFoldDB" id="A0A6G9YI08"/>
<accession>A0A6G9YI08</accession>
<proteinExistence type="predicted"/>
<dbReference type="EMBL" id="CP046172">
    <property type="protein sequence ID" value="QIS12697.1"/>
    <property type="molecule type" value="Genomic_DNA"/>
</dbReference>
<evidence type="ECO:0000313" key="2">
    <source>
        <dbReference type="Proteomes" id="UP000503540"/>
    </source>
</evidence>
<keyword evidence="2" id="KW-1185">Reference proteome</keyword>
<gene>
    <name evidence="1" type="ORF">F5544_24200</name>
</gene>
<name>A0A6G9YI08_9NOCA</name>
<evidence type="ECO:0000313" key="1">
    <source>
        <dbReference type="EMBL" id="QIS12697.1"/>
    </source>
</evidence>
<dbReference type="KEGG" id="nah:F5544_24200"/>
<organism evidence="1 2">
    <name type="scientific">Nocardia arthritidis</name>
    <dbReference type="NCBI Taxonomy" id="228602"/>
    <lineage>
        <taxon>Bacteria</taxon>
        <taxon>Bacillati</taxon>
        <taxon>Actinomycetota</taxon>
        <taxon>Actinomycetes</taxon>
        <taxon>Mycobacteriales</taxon>
        <taxon>Nocardiaceae</taxon>
        <taxon>Nocardia</taxon>
    </lineage>
</organism>
<dbReference type="Proteomes" id="UP000503540">
    <property type="component" value="Chromosome"/>
</dbReference>
<protein>
    <submittedName>
        <fullName evidence="1">Uncharacterized protein</fullName>
    </submittedName>
</protein>
<sequence>MAKYPMLIVLGYRDDLDRALRRRGVDPYYIVNAPMHTEVMRAPRAWAARSASSTARGTESTGCG</sequence>